<evidence type="ECO:0000259" key="5">
    <source>
        <dbReference type="Pfam" id="PF07638"/>
    </source>
</evidence>
<dbReference type="SUPFAM" id="SSF88659">
    <property type="entry name" value="Sigma3 and sigma4 domains of RNA polymerase sigma factors"/>
    <property type="match status" value="1"/>
</dbReference>
<comment type="caution">
    <text evidence="6">The sequence shown here is derived from an EMBL/GenBank/DDBJ whole genome shotgun (WGS) entry which is preliminary data.</text>
</comment>
<reference evidence="6 7" key="1">
    <citation type="submission" date="2019-09" db="EMBL/GenBank/DDBJ databases">
        <title>Wenzhouxiangella sp. Genome sequencing and assembly.</title>
        <authorList>
            <person name="Zhang R."/>
        </authorList>
    </citation>
    <scope>NUCLEOTIDE SEQUENCE [LARGE SCALE GENOMIC DNA]</scope>
    <source>
        <strain evidence="6 7">W260</strain>
    </source>
</reference>
<keyword evidence="3" id="KW-0804">Transcription</keyword>
<feature type="compositionally biased region" description="Basic and acidic residues" evidence="4">
    <location>
        <begin position="16"/>
        <end position="25"/>
    </location>
</feature>
<organism evidence="6 7">
    <name type="scientific">Marinihelvus fidelis</name>
    <dbReference type="NCBI Taxonomy" id="2613842"/>
    <lineage>
        <taxon>Bacteria</taxon>
        <taxon>Pseudomonadati</taxon>
        <taxon>Pseudomonadota</taxon>
        <taxon>Gammaproteobacteria</taxon>
        <taxon>Chromatiales</taxon>
        <taxon>Wenzhouxiangellaceae</taxon>
        <taxon>Marinihelvus</taxon>
    </lineage>
</organism>
<dbReference type="NCBIfam" id="TIGR02937">
    <property type="entry name" value="sigma70-ECF"/>
    <property type="match status" value="1"/>
</dbReference>
<feature type="region of interest" description="Disordered" evidence="4">
    <location>
        <begin position="1"/>
        <end position="31"/>
    </location>
</feature>
<evidence type="ECO:0000313" key="7">
    <source>
        <dbReference type="Proteomes" id="UP000325372"/>
    </source>
</evidence>
<accession>A0A5N0T804</accession>
<evidence type="ECO:0000313" key="6">
    <source>
        <dbReference type="EMBL" id="KAA9130277.1"/>
    </source>
</evidence>
<dbReference type="GO" id="GO:0006352">
    <property type="term" value="P:DNA-templated transcription initiation"/>
    <property type="evidence" value="ECO:0007669"/>
    <property type="project" value="InterPro"/>
</dbReference>
<keyword evidence="1" id="KW-0805">Transcription regulation</keyword>
<gene>
    <name evidence="6" type="ORF">F3N42_13140</name>
</gene>
<feature type="domain" description="RNA polymerase sigma-70 ECF-like HTH" evidence="5">
    <location>
        <begin position="61"/>
        <end position="241"/>
    </location>
</feature>
<dbReference type="PANTHER" id="PTHR43133:SF39">
    <property type="entry name" value="SIMILAR TO RNA POLYMERASE SIGMA-E FACTOR"/>
    <property type="match status" value="1"/>
</dbReference>
<evidence type="ECO:0000256" key="1">
    <source>
        <dbReference type="ARBA" id="ARBA00023015"/>
    </source>
</evidence>
<dbReference type="AlphaFoldDB" id="A0A5N0T804"/>
<name>A0A5N0T804_9GAMM</name>
<dbReference type="Proteomes" id="UP000325372">
    <property type="component" value="Unassembled WGS sequence"/>
</dbReference>
<keyword evidence="2" id="KW-0731">Sigma factor</keyword>
<dbReference type="EMBL" id="VYXP01000008">
    <property type="protein sequence ID" value="KAA9130277.1"/>
    <property type="molecule type" value="Genomic_DNA"/>
</dbReference>
<proteinExistence type="predicted"/>
<dbReference type="PANTHER" id="PTHR43133">
    <property type="entry name" value="RNA POLYMERASE ECF-TYPE SIGMA FACTO"/>
    <property type="match status" value="1"/>
</dbReference>
<dbReference type="InterPro" id="IPR053812">
    <property type="entry name" value="HTH_Sigma70_ECF-like"/>
</dbReference>
<dbReference type="Pfam" id="PF07638">
    <property type="entry name" value="Sigma70_ECF"/>
    <property type="match status" value="1"/>
</dbReference>
<keyword evidence="7" id="KW-1185">Reference proteome</keyword>
<evidence type="ECO:0000256" key="2">
    <source>
        <dbReference type="ARBA" id="ARBA00023082"/>
    </source>
</evidence>
<dbReference type="InterPro" id="IPR013324">
    <property type="entry name" value="RNA_pol_sigma_r3/r4-like"/>
</dbReference>
<evidence type="ECO:0000256" key="4">
    <source>
        <dbReference type="SAM" id="MobiDB-lite"/>
    </source>
</evidence>
<protein>
    <submittedName>
        <fullName evidence="6">Sigma-70 family RNA polymerase sigma factor</fullName>
    </submittedName>
</protein>
<dbReference type="NCBIfam" id="TIGR02999">
    <property type="entry name" value="Sig-70_X6"/>
    <property type="match status" value="1"/>
</dbReference>
<dbReference type="GO" id="GO:0016987">
    <property type="term" value="F:sigma factor activity"/>
    <property type="evidence" value="ECO:0007669"/>
    <property type="project" value="UniProtKB-KW"/>
</dbReference>
<dbReference type="InterPro" id="IPR039425">
    <property type="entry name" value="RNA_pol_sigma-70-like"/>
</dbReference>
<dbReference type="InterPro" id="IPR011517">
    <property type="entry name" value="RNA_pol_sigma70_ECF-like"/>
</dbReference>
<dbReference type="Gene3D" id="1.10.10.10">
    <property type="entry name" value="Winged helix-like DNA-binding domain superfamily/Winged helix DNA-binding domain"/>
    <property type="match status" value="1"/>
</dbReference>
<dbReference type="InterPro" id="IPR036388">
    <property type="entry name" value="WH-like_DNA-bd_sf"/>
</dbReference>
<dbReference type="InterPro" id="IPR014284">
    <property type="entry name" value="RNA_pol_sigma-70_dom"/>
</dbReference>
<sequence length="243" mass="27595">MGEHLRGRTGRRKGDRRATARERTSRTRRTGSGCFCSRLTLTADMQQSWPFMHTRSRMTDNDITGLLHQWSGGEERALEQLTPLVYEQLHQLACRHFRRESAGHTLQPTALVNEAYQMLVGVDIDWKDRNHFMALCSRMMRRVLVNHANTRNAAKRGGDAMHVTYIEELADGAPALEADVLALDAALDELEAFDERKARALELHYFAGMTYAEMAEILGVAESTVHADLRISKAWLFKRLQAA</sequence>
<evidence type="ECO:0000256" key="3">
    <source>
        <dbReference type="ARBA" id="ARBA00023163"/>
    </source>
</evidence>